<dbReference type="Proteomes" id="UP000237423">
    <property type="component" value="Unassembled WGS sequence"/>
</dbReference>
<protein>
    <submittedName>
        <fullName evidence="1">Uncharacterized protein</fullName>
    </submittedName>
</protein>
<evidence type="ECO:0000313" key="2">
    <source>
        <dbReference type="Proteomes" id="UP000237423"/>
    </source>
</evidence>
<accession>A0A2S5CGG8</accession>
<proteinExistence type="predicted"/>
<sequence>MGSYLNRLRALPVVVSTSITRPANTTTYAAGDVIANSASTPTAIVVANCVALKGGYGRISSAQLISSAAPALPLQADVFLFSAVVGLDNDNAAFTPTDAEMLTLVATLQFYDDHAPFDSTGAAVASFKSPRYADGDASSNRVYFSQPLPNKIFKTADTTKNLWAVVVARNAYVPASGETFTLFIDIEQD</sequence>
<dbReference type="EMBL" id="PGFZ01000020">
    <property type="protein sequence ID" value="POZ49895.1"/>
    <property type="molecule type" value="Genomic_DNA"/>
</dbReference>
<comment type="caution">
    <text evidence="1">The sequence shown here is derived from an EMBL/GenBank/DDBJ whole genome shotgun (WGS) entry which is preliminary data.</text>
</comment>
<dbReference type="AlphaFoldDB" id="A0A2S5CGG8"/>
<evidence type="ECO:0000313" key="1">
    <source>
        <dbReference type="EMBL" id="POZ49895.1"/>
    </source>
</evidence>
<name>A0A2S5CGG8_9GAMM</name>
<organism evidence="1 2">
    <name type="scientific">Methylovulum psychrotolerans</name>
    <dbReference type="NCBI Taxonomy" id="1704499"/>
    <lineage>
        <taxon>Bacteria</taxon>
        <taxon>Pseudomonadati</taxon>
        <taxon>Pseudomonadota</taxon>
        <taxon>Gammaproteobacteria</taxon>
        <taxon>Methylococcales</taxon>
        <taxon>Methylococcaceae</taxon>
        <taxon>Methylovulum</taxon>
    </lineage>
</organism>
<dbReference type="RefSeq" id="WP_103975759.1">
    <property type="nucleotide sequence ID" value="NZ_PGFZ01000020.1"/>
</dbReference>
<gene>
    <name evidence="1" type="ORF">AADEFJLK_04341</name>
</gene>
<reference evidence="1 2" key="1">
    <citation type="submission" date="2017-11" db="EMBL/GenBank/DDBJ databases">
        <title>Draft Genome Sequence of Methylobacter psychrotolerans Sph1T, an Obligate Methanotroph from Low-Temperature Environments.</title>
        <authorList>
            <person name="Oshkin I.Y."/>
            <person name="Miroshnikov K."/>
            <person name="Belova S.E."/>
            <person name="Korzhenkov A."/>
            <person name="Toshchakov S.V."/>
            <person name="Dedysh S.N."/>
        </authorList>
    </citation>
    <scope>NUCLEOTIDE SEQUENCE [LARGE SCALE GENOMIC DNA]</scope>
    <source>
        <strain evidence="1 2">Sph1</strain>
    </source>
</reference>